<reference evidence="2 3" key="1">
    <citation type="journal article" date="2019" name="Sci. Rep.">
        <title>A high-quality genome of Eragrostis curvula grass provides insights into Poaceae evolution and supports new strategies to enhance forage quality.</title>
        <authorList>
            <person name="Carballo J."/>
            <person name="Santos B.A.C.M."/>
            <person name="Zappacosta D."/>
            <person name="Garbus I."/>
            <person name="Selva J.P."/>
            <person name="Gallo C.A."/>
            <person name="Diaz A."/>
            <person name="Albertini E."/>
            <person name="Caccamo M."/>
            <person name="Echenique V."/>
        </authorList>
    </citation>
    <scope>NUCLEOTIDE SEQUENCE [LARGE SCALE GENOMIC DNA]</scope>
    <source>
        <strain evidence="3">cv. Victoria</strain>
        <tissue evidence="2">Leaf</tissue>
    </source>
</reference>
<evidence type="ECO:0008006" key="4">
    <source>
        <dbReference type="Google" id="ProtNLM"/>
    </source>
</evidence>
<comment type="caution">
    <text evidence="2">The sequence shown here is derived from an EMBL/GenBank/DDBJ whole genome shotgun (WGS) entry which is preliminary data.</text>
</comment>
<name>A0A5J9SF77_9POAL</name>
<dbReference type="PANTHER" id="PTHR48045:SF28">
    <property type="entry name" value="UDP-GLYCOSYLTRANSFERASE 83A1"/>
    <property type="match status" value="1"/>
</dbReference>
<dbReference type="Pfam" id="PF00201">
    <property type="entry name" value="UDPGT"/>
    <property type="match status" value="1"/>
</dbReference>
<evidence type="ECO:0000313" key="3">
    <source>
        <dbReference type="Proteomes" id="UP000324897"/>
    </source>
</evidence>
<keyword evidence="1" id="KW-0808">Transferase</keyword>
<dbReference type="Proteomes" id="UP000324897">
    <property type="component" value="Unassembled WGS sequence"/>
</dbReference>
<keyword evidence="3" id="KW-1185">Reference proteome</keyword>
<dbReference type="OrthoDB" id="5835829at2759"/>
<proteinExistence type="predicted"/>
<protein>
    <recommendedName>
        <fullName evidence="4">UDP-glycosyltransferases domain-containing protein</fullName>
    </recommendedName>
</protein>
<feature type="non-terminal residue" evidence="2">
    <location>
        <position position="1"/>
    </location>
</feature>
<dbReference type="AlphaFoldDB" id="A0A5J9SF77"/>
<evidence type="ECO:0000256" key="1">
    <source>
        <dbReference type="ARBA" id="ARBA00022679"/>
    </source>
</evidence>
<dbReference type="InterPro" id="IPR002213">
    <property type="entry name" value="UDP_glucos_trans"/>
</dbReference>
<dbReference type="SUPFAM" id="SSF53756">
    <property type="entry name" value="UDP-Glycosyltransferase/glycogen phosphorylase"/>
    <property type="match status" value="1"/>
</dbReference>
<sequence>MPKLWPTQMAWHIDGASEGQKALFRMLSENAQAASKFAEIVVCNSFTIFDPHQFEELALGLELTGRPFLWVVRPDFATGGLTKAWFDDFQDRVAGTGMVVLAHRAVACFVSHCGWNSTMEGARNGVPFVCWPYFCDQHLDRSYICDIWRTGLAVTHRENGIVTEELCSKVEQIIGDMGIGERARKLKDAACKCLNEDGGSSHENFNRFVDLLRE</sequence>
<evidence type="ECO:0000313" key="2">
    <source>
        <dbReference type="EMBL" id="TVT97463.1"/>
    </source>
</evidence>
<dbReference type="PANTHER" id="PTHR48045">
    <property type="entry name" value="UDP-GLYCOSYLTRANSFERASE 72B1"/>
    <property type="match status" value="1"/>
</dbReference>
<dbReference type="Gramene" id="TVT97463">
    <property type="protein sequence ID" value="TVT97463"/>
    <property type="gene ID" value="EJB05_57284"/>
</dbReference>
<accession>A0A5J9SF77</accession>
<dbReference type="CDD" id="cd03784">
    <property type="entry name" value="GT1_Gtf-like"/>
    <property type="match status" value="1"/>
</dbReference>
<organism evidence="2 3">
    <name type="scientific">Eragrostis curvula</name>
    <name type="common">weeping love grass</name>
    <dbReference type="NCBI Taxonomy" id="38414"/>
    <lineage>
        <taxon>Eukaryota</taxon>
        <taxon>Viridiplantae</taxon>
        <taxon>Streptophyta</taxon>
        <taxon>Embryophyta</taxon>
        <taxon>Tracheophyta</taxon>
        <taxon>Spermatophyta</taxon>
        <taxon>Magnoliopsida</taxon>
        <taxon>Liliopsida</taxon>
        <taxon>Poales</taxon>
        <taxon>Poaceae</taxon>
        <taxon>PACMAD clade</taxon>
        <taxon>Chloridoideae</taxon>
        <taxon>Eragrostideae</taxon>
        <taxon>Eragrostidinae</taxon>
        <taxon>Eragrostis</taxon>
    </lineage>
</organism>
<dbReference type="EMBL" id="RWGY01000999">
    <property type="protein sequence ID" value="TVT97463.1"/>
    <property type="molecule type" value="Genomic_DNA"/>
</dbReference>
<gene>
    <name evidence="2" type="ORF">EJB05_57284</name>
</gene>
<dbReference type="Gene3D" id="3.40.50.2000">
    <property type="entry name" value="Glycogen Phosphorylase B"/>
    <property type="match status" value="1"/>
</dbReference>
<dbReference type="GO" id="GO:0008194">
    <property type="term" value="F:UDP-glycosyltransferase activity"/>
    <property type="evidence" value="ECO:0007669"/>
    <property type="project" value="InterPro"/>
</dbReference>